<evidence type="ECO:0000313" key="2">
    <source>
        <dbReference type="EMBL" id="PUE59832.1"/>
    </source>
</evidence>
<dbReference type="Proteomes" id="UP000251341">
    <property type="component" value="Unassembled WGS sequence"/>
</dbReference>
<dbReference type="Gene3D" id="3.40.50.150">
    <property type="entry name" value="Vaccinia Virus protein VP39"/>
    <property type="match status" value="1"/>
</dbReference>
<dbReference type="AlphaFoldDB" id="A0A315EV44"/>
<comment type="caution">
    <text evidence="2">The sequence shown here is derived from an EMBL/GenBank/DDBJ whole genome shotgun (WGS) entry which is preliminary data.</text>
</comment>
<accession>A0A315EV44</accession>
<proteinExistence type="predicted"/>
<reference evidence="2 3" key="1">
    <citation type="submission" date="2017-04" db="EMBL/GenBank/DDBJ databases">
        <title>Unexpected and diverse lifestyles within the genus Limnohabitans.</title>
        <authorList>
            <person name="Kasalicky V."/>
            <person name="Mehrshad M."/>
            <person name="Andrei S.-A."/>
            <person name="Salcher M."/>
            <person name="Kratochvilova H."/>
            <person name="Simek K."/>
            <person name="Ghai R."/>
        </authorList>
    </citation>
    <scope>NUCLEOTIDE SEQUENCE [LARGE SCALE GENOMIC DNA]</scope>
    <source>
        <strain evidence="2 3">MWH-C5</strain>
    </source>
</reference>
<organism evidence="2 3">
    <name type="scientific">Limnohabitans curvus</name>
    <dbReference type="NCBI Taxonomy" id="323423"/>
    <lineage>
        <taxon>Bacteria</taxon>
        <taxon>Pseudomonadati</taxon>
        <taxon>Pseudomonadota</taxon>
        <taxon>Betaproteobacteria</taxon>
        <taxon>Burkholderiales</taxon>
        <taxon>Comamonadaceae</taxon>
        <taxon>Limnohabitans</taxon>
    </lineage>
</organism>
<dbReference type="InterPro" id="IPR006342">
    <property type="entry name" value="FkbM_mtfrase"/>
</dbReference>
<dbReference type="EMBL" id="NESP01000001">
    <property type="protein sequence ID" value="PUE59832.1"/>
    <property type="molecule type" value="Genomic_DNA"/>
</dbReference>
<name>A0A315EV44_9BURK</name>
<dbReference type="Pfam" id="PF05050">
    <property type="entry name" value="Methyltransf_21"/>
    <property type="match status" value="1"/>
</dbReference>
<evidence type="ECO:0000313" key="3">
    <source>
        <dbReference type="Proteomes" id="UP000251341"/>
    </source>
</evidence>
<dbReference type="RefSeq" id="WP_108402319.1">
    <property type="nucleotide sequence ID" value="NZ_NESP01000001.1"/>
</dbReference>
<sequence>MDPEVHKLTQVPPRTNGQTEIVPMIILDSVKLHVSPCLIKLDVEGMELPVLQGGVNFLKEHQFPPILLEIWGYEWYKINKQDLLEFLLSLGY</sequence>
<dbReference type="SUPFAM" id="SSF53335">
    <property type="entry name" value="S-adenosyl-L-methionine-dependent methyltransferases"/>
    <property type="match status" value="1"/>
</dbReference>
<dbReference type="InterPro" id="IPR029063">
    <property type="entry name" value="SAM-dependent_MTases_sf"/>
</dbReference>
<evidence type="ECO:0000259" key="1">
    <source>
        <dbReference type="Pfam" id="PF05050"/>
    </source>
</evidence>
<keyword evidence="3" id="KW-1185">Reference proteome</keyword>
<protein>
    <recommendedName>
        <fullName evidence="1">Methyltransferase FkbM domain-containing protein</fullName>
    </recommendedName>
</protein>
<gene>
    <name evidence="2" type="ORF">B9Z44_09730</name>
</gene>
<feature type="domain" description="Methyltransferase FkbM" evidence="1">
    <location>
        <begin position="14"/>
        <end position="92"/>
    </location>
</feature>